<protein>
    <recommendedName>
        <fullName evidence="2">Carbon monoxide dehydrogenase</fullName>
    </recommendedName>
</protein>
<proteinExistence type="predicted"/>
<dbReference type="Pfam" id="PF06240">
    <property type="entry name" value="COXG"/>
    <property type="match status" value="1"/>
</dbReference>
<name>A0A455SV52_9CHLR</name>
<dbReference type="InterPro" id="IPR023393">
    <property type="entry name" value="START-like_dom_sf"/>
</dbReference>
<evidence type="ECO:0008006" key="2">
    <source>
        <dbReference type="Google" id="ProtNLM"/>
    </source>
</evidence>
<dbReference type="PANTHER" id="PTHR38588:SF1">
    <property type="entry name" value="BLL0334 PROTEIN"/>
    <property type="match status" value="1"/>
</dbReference>
<evidence type="ECO:0000313" key="1">
    <source>
        <dbReference type="EMBL" id="BBH91378.1"/>
    </source>
</evidence>
<accession>A0A455SV52</accession>
<dbReference type="Gene3D" id="3.30.530.20">
    <property type="match status" value="1"/>
</dbReference>
<dbReference type="SUPFAM" id="SSF55961">
    <property type="entry name" value="Bet v1-like"/>
    <property type="match status" value="1"/>
</dbReference>
<dbReference type="InterPro" id="IPR010419">
    <property type="entry name" value="CO_DH_gsu"/>
</dbReference>
<dbReference type="AlphaFoldDB" id="A0A455SV52"/>
<dbReference type="EMBL" id="AP019376">
    <property type="protein sequence ID" value="BBH91378.1"/>
    <property type="molecule type" value="Genomic_DNA"/>
</dbReference>
<gene>
    <name evidence="1" type="ORF">KTC_61290</name>
</gene>
<reference evidence="1" key="1">
    <citation type="submission" date="2018-12" db="EMBL/GenBank/DDBJ databases">
        <title>Novel natural products biosynthetic potential of the class Ktedonobacteria.</title>
        <authorList>
            <person name="Zheng Y."/>
            <person name="Saitou A."/>
            <person name="Wang C.M."/>
            <person name="Toyoda A."/>
            <person name="Minakuchi Y."/>
            <person name="Sekiguchi Y."/>
            <person name="Ueda K."/>
            <person name="Takano H."/>
            <person name="Sakai Y."/>
            <person name="Yokota A."/>
            <person name="Yabe S."/>
        </authorList>
    </citation>
    <scope>NUCLEOTIDE SEQUENCE</scope>
    <source>
        <strain evidence="1">COM3</strain>
    </source>
</reference>
<sequence length="130" mass="14028">MLDVNNVFSCAPGFQSMEVLGEEHWKALISVGVGPVKAKFTMDVTRPEMQEPEVMLVKARGKAPGSAVDLSGKMNLSVLDDTHTKMDWSAQVNISGTIASVGARLIKGTADKVTSQFFQCLRQKLESGEA</sequence>
<dbReference type="PANTHER" id="PTHR38588">
    <property type="entry name" value="BLL0334 PROTEIN"/>
    <property type="match status" value="1"/>
</dbReference>
<organism evidence="1">
    <name type="scientific">Thermosporothrix sp. COM3</name>
    <dbReference type="NCBI Taxonomy" id="2490863"/>
    <lineage>
        <taxon>Bacteria</taxon>
        <taxon>Bacillati</taxon>
        <taxon>Chloroflexota</taxon>
        <taxon>Ktedonobacteria</taxon>
        <taxon>Ktedonobacterales</taxon>
        <taxon>Thermosporotrichaceae</taxon>
        <taxon>Thermosporothrix</taxon>
    </lineage>
</organism>